<dbReference type="CDD" id="cd03809">
    <property type="entry name" value="GT4_MtfB-like"/>
    <property type="match status" value="1"/>
</dbReference>
<proteinExistence type="predicted"/>
<feature type="domain" description="Glycosyltransferase subfamily 4-like N-terminal" evidence="3">
    <location>
        <begin position="21"/>
        <end position="172"/>
    </location>
</feature>
<dbReference type="Gene3D" id="3.40.50.2000">
    <property type="entry name" value="Glycogen Phosphorylase B"/>
    <property type="match status" value="2"/>
</dbReference>
<dbReference type="InterPro" id="IPR028098">
    <property type="entry name" value="Glyco_trans_4-like_N"/>
</dbReference>
<keyword evidence="1 4" id="KW-0808">Transferase</keyword>
<name>A0A426U569_9CHLR</name>
<dbReference type="GO" id="GO:0016757">
    <property type="term" value="F:glycosyltransferase activity"/>
    <property type="evidence" value="ECO:0007669"/>
    <property type="project" value="InterPro"/>
</dbReference>
<dbReference type="Pfam" id="PF13439">
    <property type="entry name" value="Glyco_transf_4"/>
    <property type="match status" value="1"/>
</dbReference>
<dbReference type="PANTHER" id="PTHR46401:SF2">
    <property type="entry name" value="GLYCOSYLTRANSFERASE WBBK-RELATED"/>
    <property type="match status" value="1"/>
</dbReference>
<evidence type="ECO:0000313" key="5">
    <source>
        <dbReference type="Proteomes" id="UP000280307"/>
    </source>
</evidence>
<gene>
    <name evidence="4" type="ORF">EI684_05530</name>
</gene>
<accession>A0A426U569</accession>
<reference evidence="4 5" key="1">
    <citation type="submission" date="2018-12" db="EMBL/GenBank/DDBJ databases">
        <title>Genome Sequence of Candidatus Viridilinea halotolerans isolated from saline sulfide-rich spring.</title>
        <authorList>
            <person name="Grouzdev D.S."/>
            <person name="Burganskaya E.I."/>
            <person name="Krutkina M.S."/>
            <person name="Sukhacheva M.V."/>
            <person name="Gorlenko V.M."/>
        </authorList>
    </citation>
    <scope>NUCLEOTIDE SEQUENCE [LARGE SCALE GENOMIC DNA]</scope>
    <source>
        <strain evidence="4">Chok-6</strain>
    </source>
</reference>
<feature type="domain" description="Glycosyl transferase family 1" evidence="2">
    <location>
        <begin position="193"/>
        <end position="347"/>
    </location>
</feature>
<evidence type="ECO:0000259" key="2">
    <source>
        <dbReference type="Pfam" id="PF00534"/>
    </source>
</evidence>
<dbReference type="PANTHER" id="PTHR46401">
    <property type="entry name" value="GLYCOSYLTRANSFERASE WBBK-RELATED"/>
    <property type="match status" value="1"/>
</dbReference>
<dbReference type="Pfam" id="PF00534">
    <property type="entry name" value="Glycos_transf_1"/>
    <property type="match status" value="1"/>
</dbReference>
<organism evidence="4 5">
    <name type="scientific">Candidatus Viridilinea halotolerans</name>
    <dbReference type="NCBI Taxonomy" id="2491704"/>
    <lineage>
        <taxon>Bacteria</taxon>
        <taxon>Bacillati</taxon>
        <taxon>Chloroflexota</taxon>
        <taxon>Chloroflexia</taxon>
        <taxon>Chloroflexales</taxon>
        <taxon>Chloroflexineae</taxon>
        <taxon>Oscillochloridaceae</taxon>
        <taxon>Candidatus Viridilinea</taxon>
    </lineage>
</organism>
<dbReference type="AlphaFoldDB" id="A0A426U569"/>
<dbReference type="GO" id="GO:0009103">
    <property type="term" value="P:lipopolysaccharide biosynthetic process"/>
    <property type="evidence" value="ECO:0007669"/>
    <property type="project" value="TreeGrafter"/>
</dbReference>
<protein>
    <submittedName>
        <fullName evidence="4">Glycosyltransferase family 1 protein</fullName>
    </submittedName>
</protein>
<evidence type="ECO:0000256" key="1">
    <source>
        <dbReference type="ARBA" id="ARBA00022679"/>
    </source>
</evidence>
<evidence type="ECO:0000313" key="4">
    <source>
        <dbReference type="EMBL" id="RRR75083.1"/>
    </source>
</evidence>
<dbReference type="FunFam" id="3.40.50.2000:FF:000119">
    <property type="entry name" value="Glycosyl transferase group 1"/>
    <property type="match status" value="1"/>
</dbReference>
<dbReference type="SUPFAM" id="SSF53756">
    <property type="entry name" value="UDP-Glycosyltransferase/glycogen phosphorylase"/>
    <property type="match status" value="1"/>
</dbReference>
<evidence type="ECO:0000259" key="3">
    <source>
        <dbReference type="Pfam" id="PF13439"/>
    </source>
</evidence>
<comment type="caution">
    <text evidence="4">The sequence shown here is derived from an EMBL/GenBank/DDBJ whole genome shotgun (WGS) entry which is preliminary data.</text>
</comment>
<dbReference type="Proteomes" id="UP000280307">
    <property type="component" value="Unassembled WGS sequence"/>
</dbReference>
<dbReference type="EMBL" id="RSAS01000215">
    <property type="protein sequence ID" value="RRR75083.1"/>
    <property type="molecule type" value="Genomic_DNA"/>
</dbReference>
<sequence length="372" mass="41025">MTPMSAPIAIDISRLGVREYTGTERYTYELLAALAKLDRFRAYTLYCNGLPERLPTLGPNFSLRNVPCPRLWTHAGLGPAVARDRPALLFVPAHVVPLWHPPSVVTIHDLGYLAFPEAHTAQRRRELDLTTRWSLRAARQVIAISQATKDDLVRHYAVAPERIRVVYHGVDQALRPPHDPQCLAELRRRYALDAPYLLYVGTIQPRKNLERLIEAFACALPHLEQPPLLVLAGRAGWLSSAIFQRAQALGISKHVRFLGYVPDDDLPALLGGALAFVFPSLYEGFGMPVLEAMACGTPVLTANGSALREVADTAALLVDPTNTDALAAGMLRLTSDANLRSALRERGLARATMFTWERCARATLDVLLASFA</sequence>
<dbReference type="InterPro" id="IPR001296">
    <property type="entry name" value="Glyco_trans_1"/>
</dbReference>